<reference evidence="1 2" key="1">
    <citation type="journal article" date="2018" name="Environ. Microbiol.">
        <title>Isolation and genomic characterization of Novimethylophilus kurashikiensis gen. nov. sp. nov., a new lanthanide-dependent methylotrophic species of Methylophilaceae.</title>
        <authorList>
            <person name="Lv H."/>
            <person name="Sahin N."/>
            <person name="Tani A."/>
        </authorList>
    </citation>
    <scope>NUCLEOTIDE SEQUENCE [LARGE SCALE GENOMIC DNA]</scope>
    <source>
        <strain evidence="1 2">La2-4</strain>
    </source>
</reference>
<dbReference type="OrthoDB" id="5291582at2"/>
<organism evidence="1 2">
    <name type="scientific">Novimethylophilus kurashikiensis</name>
    <dbReference type="NCBI Taxonomy" id="1825523"/>
    <lineage>
        <taxon>Bacteria</taxon>
        <taxon>Pseudomonadati</taxon>
        <taxon>Pseudomonadota</taxon>
        <taxon>Betaproteobacteria</taxon>
        <taxon>Nitrosomonadales</taxon>
        <taxon>Methylophilaceae</taxon>
        <taxon>Novimethylophilus</taxon>
    </lineage>
</organism>
<dbReference type="AlphaFoldDB" id="A0A2R5FAF7"/>
<keyword evidence="2" id="KW-1185">Reference proteome</keyword>
<dbReference type="EMBL" id="BDOQ01000003">
    <property type="protein sequence ID" value="GBG13624.1"/>
    <property type="molecule type" value="Genomic_DNA"/>
</dbReference>
<accession>A0A2R5FAF7</accession>
<dbReference type="SUPFAM" id="SSF47240">
    <property type="entry name" value="Ferritin-like"/>
    <property type="match status" value="1"/>
</dbReference>
<proteinExistence type="predicted"/>
<dbReference type="InterPro" id="IPR012347">
    <property type="entry name" value="Ferritin-like"/>
</dbReference>
<evidence type="ECO:0000313" key="1">
    <source>
        <dbReference type="EMBL" id="GBG13624.1"/>
    </source>
</evidence>
<sequence length="272" mass="29240">MQATSTGTNRTGTKVSPMGVQAMTDAVQEYTPMTSIDTAALEDERLVYINASDAVGSIPPPLSVKGVVKSGLAKLKGAHPTLFFDKIGERIAFERSGARLYEALIVKFQSIESEIAEMLPPAYEVLAGNTATSVSRSSRSALESELPGETLVRIHTEELAHFKMLCEVMQNLGGDPTAQTPCADVTATASMGMVQVLTDPRTTFAQCLNTMLTAELADNAGWEMLIRMAEDAEEEDLSRRFRMALAEEEEHLAIVKGWLVALMANGAGTPAV</sequence>
<name>A0A2R5FAF7_9PROT</name>
<protein>
    <submittedName>
        <fullName evidence="1">Uncharacterized protein</fullName>
    </submittedName>
</protein>
<dbReference type="Proteomes" id="UP000245081">
    <property type="component" value="Unassembled WGS sequence"/>
</dbReference>
<dbReference type="RefSeq" id="WP_109014803.1">
    <property type="nucleotide sequence ID" value="NZ_BDOQ01000003.1"/>
</dbReference>
<gene>
    <name evidence="1" type="ORF">NMK_1175</name>
</gene>
<dbReference type="InterPro" id="IPR009078">
    <property type="entry name" value="Ferritin-like_SF"/>
</dbReference>
<comment type="caution">
    <text evidence="1">The sequence shown here is derived from an EMBL/GenBank/DDBJ whole genome shotgun (WGS) entry which is preliminary data.</text>
</comment>
<dbReference type="Gene3D" id="1.20.1260.10">
    <property type="match status" value="1"/>
</dbReference>
<dbReference type="CDD" id="cd00657">
    <property type="entry name" value="Ferritin_like"/>
    <property type="match status" value="1"/>
</dbReference>
<evidence type="ECO:0000313" key="2">
    <source>
        <dbReference type="Proteomes" id="UP000245081"/>
    </source>
</evidence>